<reference evidence="1" key="1">
    <citation type="submission" date="2023-06" db="EMBL/GenBank/DDBJ databases">
        <authorList>
            <consortium name="Lawrence Berkeley National Laboratory"/>
            <person name="Ahrendt S."/>
            <person name="Sahu N."/>
            <person name="Indic B."/>
            <person name="Wong-Bajracharya J."/>
            <person name="Merenyi Z."/>
            <person name="Ke H.-M."/>
            <person name="Monk M."/>
            <person name="Kocsube S."/>
            <person name="Drula E."/>
            <person name="Lipzen A."/>
            <person name="Balint B."/>
            <person name="Henrissat B."/>
            <person name="Andreopoulos B."/>
            <person name="Martin F.M."/>
            <person name="Harder C.B."/>
            <person name="Rigling D."/>
            <person name="Ford K.L."/>
            <person name="Foster G.D."/>
            <person name="Pangilinan J."/>
            <person name="Papanicolaou A."/>
            <person name="Barry K."/>
            <person name="LaButti K."/>
            <person name="Viragh M."/>
            <person name="Koriabine M."/>
            <person name="Yan M."/>
            <person name="Riley R."/>
            <person name="Champramary S."/>
            <person name="Plett K.L."/>
            <person name="Tsai I.J."/>
            <person name="Slot J."/>
            <person name="Sipos G."/>
            <person name="Plett J."/>
            <person name="Nagy L.G."/>
            <person name="Grigoriev I.V."/>
        </authorList>
    </citation>
    <scope>NUCLEOTIDE SEQUENCE</scope>
    <source>
        <strain evidence="1">CCBAS 213</strain>
    </source>
</reference>
<dbReference type="RefSeq" id="XP_060330908.1">
    <property type="nucleotide sequence ID" value="XM_060473210.1"/>
</dbReference>
<dbReference type="EMBL" id="JAUEPS010000017">
    <property type="protein sequence ID" value="KAK0458638.1"/>
    <property type="molecule type" value="Genomic_DNA"/>
</dbReference>
<proteinExistence type="predicted"/>
<dbReference type="AlphaFoldDB" id="A0AA39KGY7"/>
<protein>
    <submittedName>
        <fullName evidence="1">Uncharacterized protein</fullName>
    </submittedName>
</protein>
<dbReference type="Proteomes" id="UP001175211">
    <property type="component" value="Unassembled WGS sequence"/>
</dbReference>
<comment type="caution">
    <text evidence="1">The sequence shown here is derived from an EMBL/GenBank/DDBJ whole genome shotgun (WGS) entry which is preliminary data.</text>
</comment>
<accession>A0AA39KGY7</accession>
<evidence type="ECO:0000313" key="1">
    <source>
        <dbReference type="EMBL" id="KAK0458638.1"/>
    </source>
</evidence>
<organism evidence="1 2">
    <name type="scientific">Armillaria tabescens</name>
    <name type="common">Ringless honey mushroom</name>
    <name type="synonym">Agaricus tabescens</name>
    <dbReference type="NCBI Taxonomy" id="1929756"/>
    <lineage>
        <taxon>Eukaryota</taxon>
        <taxon>Fungi</taxon>
        <taxon>Dikarya</taxon>
        <taxon>Basidiomycota</taxon>
        <taxon>Agaricomycotina</taxon>
        <taxon>Agaricomycetes</taxon>
        <taxon>Agaricomycetidae</taxon>
        <taxon>Agaricales</taxon>
        <taxon>Marasmiineae</taxon>
        <taxon>Physalacriaceae</taxon>
        <taxon>Desarmillaria</taxon>
    </lineage>
</organism>
<gene>
    <name evidence="1" type="ORF">EV420DRAFT_1543513</name>
</gene>
<dbReference type="GeneID" id="85356758"/>
<keyword evidence="2" id="KW-1185">Reference proteome</keyword>
<name>A0AA39KGY7_ARMTA</name>
<evidence type="ECO:0000313" key="2">
    <source>
        <dbReference type="Proteomes" id="UP001175211"/>
    </source>
</evidence>
<sequence>MLAAGALALGALARTGRTAAGSGSAGLRYGSLSSELHVGLRWELSTWTFDSVYKIPGAFYTSPCTFSAAGRSGPRTAVPCSHMPPHRGGTFGPTDITSPSFSVALSLHFYLLFICLLHPL</sequence>